<dbReference type="GO" id="GO:0006171">
    <property type="term" value="P:cAMP biosynthetic process"/>
    <property type="evidence" value="ECO:0007669"/>
    <property type="project" value="UniProtKB-KW"/>
</dbReference>
<feature type="transmembrane region" description="Helical" evidence="24">
    <location>
        <begin position="766"/>
        <end position="783"/>
    </location>
</feature>
<keyword evidence="8" id="KW-0479">Metal-binding</keyword>
<keyword evidence="27" id="KW-1185">Reference proteome</keyword>
<dbReference type="Gene3D" id="3.30.70.1230">
    <property type="entry name" value="Nucleotide cyclase"/>
    <property type="match status" value="2"/>
</dbReference>
<dbReference type="STRING" id="51511.ENSCSAVP00000015020"/>
<feature type="transmembrane region" description="Helical" evidence="24">
    <location>
        <begin position="690"/>
        <end position="715"/>
    </location>
</feature>
<feature type="transmembrane region" description="Helical" evidence="24">
    <location>
        <begin position="38"/>
        <end position="59"/>
    </location>
</feature>
<evidence type="ECO:0000256" key="24">
    <source>
        <dbReference type="SAM" id="Phobius"/>
    </source>
</evidence>
<evidence type="ECO:0000256" key="12">
    <source>
        <dbReference type="ARBA" id="ARBA00022842"/>
    </source>
</evidence>
<dbReference type="GO" id="GO:0046872">
    <property type="term" value="F:metal ion binding"/>
    <property type="evidence" value="ECO:0007669"/>
    <property type="project" value="UniProtKB-KW"/>
</dbReference>
<keyword evidence="13 24" id="KW-1133">Transmembrane helix</keyword>
<name>H2ZBQ5_CIOSA</name>
<dbReference type="GeneTree" id="ENSGT00940000155577"/>
<dbReference type="GO" id="GO:0005524">
    <property type="term" value="F:ATP binding"/>
    <property type="evidence" value="ECO:0007669"/>
    <property type="project" value="UniProtKB-KW"/>
</dbReference>
<feature type="transmembrane region" description="Helical" evidence="24">
    <location>
        <begin position="183"/>
        <end position="204"/>
    </location>
</feature>
<feature type="transmembrane region" description="Helical" evidence="24">
    <location>
        <begin position="665"/>
        <end position="683"/>
    </location>
</feature>
<keyword evidence="7 24" id="KW-0812">Transmembrane</keyword>
<evidence type="ECO:0000256" key="14">
    <source>
        <dbReference type="ARBA" id="ARBA00022998"/>
    </source>
</evidence>
<feature type="transmembrane region" description="Helical" evidence="24">
    <location>
        <begin position="120"/>
        <end position="141"/>
    </location>
</feature>
<evidence type="ECO:0000256" key="10">
    <source>
        <dbReference type="ARBA" id="ARBA00022741"/>
    </source>
</evidence>
<comment type="similarity">
    <text evidence="23">Belongs to the adenylyl cyclase class-4/guanylyl cyclase family.</text>
</comment>
<feature type="transmembrane region" description="Helical" evidence="24">
    <location>
        <begin position="148"/>
        <end position="168"/>
    </location>
</feature>
<feature type="domain" description="Guanylate cyclase" evidence="25">
    <location>
        <begin position="916"/>
        <end position="1056"/>
    </location>
</feature>
<keyword evidence="12" id="KW-0460">Magnesium</keyword>
<evidence type="ECO:0000256" key="6">
    <source>
        <dbReference type="ARBA" id="ARBA00022475"/>
    </source>
</evidence>
<evidence type="ECO:0000256" key="9">
    <source>
        <dbReference type="ARBA" id="ARBA00022737"/>
    </source>
</evidence>
<evidence type="ECO:0000256" key="19">
    <source>
        <dbReference type="ARBA" id="ARBA00070496"/>
    </source>
</evidence>
<protein>
    <recommendedName>
        <fullName evidence="19">Adenylate cyclase type 9</fullName>
        <ecNumber evidence="5">4.6.1.1</ecNumber>
    </recommendedName>
    <alternativeName>
        <fullName evidence="22">ATP pyrophosphate-lyase 9</fullName>
    </alternativeName>
    <alternativeName>
        <fullName evidence="20">Adenylate cyclase type IX</fullName>
    </alternativeName>
    <alternativeName>
        <fullName evidence="21">Adenylyl cyclase 9</fullName>
    </alternativeName>
</protein>
<dbReference type="GO" id="GO:0004016">
    <property type="term" value="F:adenylate cyclase activity"/>
    <property type="evidence" value="ECO:0007669"/>
    <property type="project" value="UniProtKB-EC"/>
</dbReference>
<dbReference type="SUPFAM" id="SSF55073">
    <property type="entry name" value="Nucleotide cyclase"/>
    <property type="match status" value="2"/>
</dbReference>
<comment type="subcellular location">
    <subcellularLocation>
        <location evidence="4">Cell membrane</location>
        <topology evidence="4">Multi-pass membrane protein</topology>
    </subcellularLocation>
</comment>
<evidence type="ECO:0000256" key="16">
    <source>
        <dbReference type="ARBA" id="ARBA00023180"/>
    </source>
</evidence>
<evidence type="ECO:0000313" key="26">
    <source>
        <dbReference type="Ensembl" id="ENSCSAVP00000015020.1"/>
    </source>
</evidence>
<dbReference type="Pfam" id="PF00211">
    <property type="entry name" value="Guanylate_cyc"/>
    <property type="match status" value="2"/>
</dbReference>
<dbReference type="InterPro" id="IPR001054">
    <property type="entry name" value="A/G_cyclase"/>
</dbReference>
<dbReference type="PANTHER" id="PTHR45627:SF8">
    <property type="entry name" value="ADENYLATE CYCLASE TYPE 9"/>
    <property type="match status" value="1"/>
</dbReference>
<dbReference type="GO" id="GO:0005886">
    <property type="term" value="C:plasma membrane"/>
    <property type="evidence" value="ECO:0007669"/>
    <property type="project" value="UniProtKB-SubCell"/>
</dbReference>
<comment type="catalytic activity">
    <reaction evidence="1">
        <text>ATP = 3',5'-cyclic AMP + diphosphate</text>
        <dbReference type="Rhea" id="RHEA:15389"/>
        <dbReference type="ChEBI" id="CHEBI:30616"/>
        <dbReference type="ChEBI" id="CHEBI:33019"/>
        <dbReference type="ChEBI" id="CHEBI:58165"/>
        <dbReference type="EC" id="4.6.1.1"/>
    </reaction>
</comment>
<organism evidence="26 27">
    <name type="scientific">Ciona savignyi</name>
    <name type="common">Pacific transparent sea squirt</name>
    <dbReference type="NCBI Taxonomy" id="51511"/>
    <lineage>
        <taxon>Eukaryota</taxon>
        <taxon>Metazoa</taxon>
        <taxon>Chordata</taxon>
        <taxon>Tunicata</taxon>
        <taxon>Ascidiacea</taxon>
        <taxon>Phlebobranchia</taxon>
        <taxon>Cionidae</taxon>
        <taxon>Ciona</taxon>
    </lineage>
</organism>
<evidence type="ECO:0000259" key="25">
    <source>
        <dbReference type="PROSITE" id="PS50125"/>
    </source>
</evidence>
<proteinExistence type="inferred from homology"/>
<dbReference type="Ensembl" id="ENSCSAVT00000015194.1">
    <property type="protein sequence ID" value="ENSCSAVP00000015020.1"/>
    <property type="gene ID" value="ENSCSAVG00000008802.1"/>
</dbReference>
<dbReference type="FunCoup" id="H2ZBQ5">
    <property type="interactions" value="7"/>
</dbReference>
<feature type="domain" description="Guanylate cyclase" evidence="25">
    <location>
        <begin position="281"/>
        <end position="408"/>
    </location>
</feature>
<evidence type="ECO:0000256" key="4">
    <source>
        <dbReference type="ARBA" id="ARBA00004651"/>
    </source>
</evidence>
<dbReference type="AlphaFoldDB" id="H2ZBQ5"/>
<feature type="transmembrane region" description="Helical" evidence="24">
    <location>
        <begin position="795"/>
        <end position="817"/>
    </location>
</feature>
<accession>H2ZBQ5</accession>
<dbReference type="FunFam" id="3.30.70.1230:FF:000008">
    <property type="entry name" value="Adenylate cyclase type 9"/>
    <property type="match status" value="1"/>
</dbReference>
<reference evidence="26" key="2">
    <citation type="submission" date="2025-08" db="UniProtKB">
        <authorList>
            <consortium name="Ensembl"/>
        </authorList>
    </citation>
    <scope>IDENTIFICATION</scope>
</reference>
<comment type="cofactor">
    <cofactor evidence="2">
        <name>Mn(2+)</name>
        <dbReference type="ChEBI" id="CHEBI:29035"/>
    </cofactor>
</comment>
<dbReference type="OMA" id="DACQERC"/>
<evidence type="ECO:0000256" key="1">
    <source>
        <dbReference type="ARBA" id="ARBA00001593"/>
    </source>
</evidence>
<dbReference type="GO" id="GO:0007189">
    <property type="term" value="P:adenylate cyclase-activating G protein-coupled receptor signaling pathway"/>
    <property type="evidence" value="ECO:0007669"/>
    <property type="project" value="TreeGrafter"/>
</dbReference>
<evidence type="ECO:0000256" key="21">
    <source>
        <dbReference type="ARBA" id="ARBA00081232"/>
    </source>
</evidence>
<evidence type="ECO:0000256" key="18">
    <source>
        <dbReference type="ARBA" id="ARBA00023239"/>
    </source>
</evidence>
<evidence type="ECO:0000256" key="13">
    <source>
        <dbReference type="ARBA" id="ARBA00022989"/>
    </source>
</evidence>
<dbReference type="SMART" id="SM00044">
    <property type="entry name" value="CYCc"/>
    <property type="match status" value="2"/>
</dbReference>
<dbReference type="InterPro" id="IPR029787">
    <property type="entry name" value="Nucleotide_cyclase"/>
</dbReference>
<feature type="transmembrane region" description="Helical" evidence="24">
    <location>
        <begin position="735"/>
        <end position="754"/>
    </location>
</feature>
<evidence type="ECO:0000256" key="3">
    <source>
        <dbReference type="ARBA" id="ARBA00001946"/>
    </source>
</evidence>
<dbReference type="GO" id="GO:0035556">
    <property type="term" value="P:intracellular signal transduction"/>
    <property type="evidence" value="ECO:0007669"/>
    <property type="project" value="InterPro"/>
</dbReference>
<feature type="transmembrane region" description="Helical" evidence="24">
    <location>
        <begin position="92"/>
        <end position="114"/>
    </location>
</feature>
<keyword evidence="6" id="KW-1003">Cell membrane</keyword>
<keyword evidence="16" id="KW-0325">Glycoprotein</keyword>
<dbReference type="eggNOG" id="KOG3618">
    <property type="taxonomic scope" value="Eukaryota"/>
</dbReference>
<evidence type="ECO:0000256" key="15">
    <source>
        <dbReference type="ARBA" id="ARBA00023136"/>
    </source>
</evidence>
<evidence type="ECO:0000256" key="7">
    <source>
        <dbReference type="ARBA" id="ARBA00022692"/>
    </source>
</evidence>
<keyword evidence="11" id="KW-0067">ATP-binding</keyword>
<evidence type="ECO:0000256" key="22">
    <source>
        <dbReference type="ARBA" id="ARBA00081427"/>
    </source>
</evidence>
<evidence type="ECO:0000256" key="8">
    <source>
        <dbReference type="ARBA" id="ARBA00022723"/>
    </source>
</evidence>
<feature type="transmembrane region" description="Helical" evidence="24">
    <location>
        <begin position="838"/>
        <end position="855"/>
    </location>
</feature>
<evidence type="ECO:0000256" key="11">
    <source>
        <dbReference type="ARBA" id="ARBA00022840"/>
    </source>
</evidence>
<evidence type="ECO:0000256" key="23">
    <source>
        <dbReference type="RuleBase" id="RU000405"/>
    </source>
</evidence>
<keyword evidence="14" id="KW-0115">cAMP biosynthesis</keyword>
<dbReference type="PROSITE" id="PS50125">
    <property type="entry name" value="GUANYLATE_CYCLASE_2"/>
    <property type="match status" value="2"/>
</dbReference>
<reference evidence="27" key="1">
    <citation type="submission" date="2003-08" db="EMBL/GenBank/DDBJ databases">
        <authorList>
            <person name="Birren B."/>
            <person name="Nusbaum C."/>
            <person name="Abebe A."/>
            <person name="Abouelleil A."/>
            <person name="Adekoya E."/>
            <person name="Ait-zahra M."/>
            <person name="Allen N."/>
            <person name="Allen T."/>
            <person name="An P."/>
            <person name="Anderson M."/>
            <person name="Anderson S."/>
            <person name="Arachchi H."/>
            <person name="Armbruster J."/>
            <person name="Bachantsang P."/>
            <person name="Baldwin J."/>
            <person name="Barry A."/>
            <person name="Bayul T."/>
            <person name="Blitshsteyn B."/>
            <person name="Bloom T."/>
            <person name="Blye J."/>
            <person name="Boguslavskiy L."/>
            <person name="Borowsky M."/>
            <person name="Boukhgalter B."/>
            <person name="Brunache A."/>
            <person name="Butler J."/>
            <person name="Calixte N."/>
            <person name="Calvo S."/>
            <person name="Camarata J."/>
            <person name="Campo K."/>
            <person name="Chang J."/>
            <person name="Cheshatsang Y."/>
            <person name="Citroen M."/>
            <person name="Collymore A."/>
            <person name="Considine T."/>
            <person name="Cook A."/>
            <person name="Cooke P."/>
            <person name="Corum B."/>
            <person name="Cuomo C."/>
            <person name="David R."/>
            <person name="Dawoe T."/>
            <person name="Degray S."/>
            <person name="Dodge S."/>
            <person name="Dooley K."/>
            <person name="Dorje P."/>
            <person name="Dorjee K."/>
            <person name="Dorris L."/>
            <person name="Duffey N."/>
            <person name="Dupes A."/>
            <person name="Elkins T."/>
            <person name="Engels R."/>
            <person name="Erickson J."/>
            <person name="Farina A."/>
            <person name="Faro S."/>
            <person name="Ferreira P."/>
            <person name="Fischer H."/>
            <person name="Fitzgerald M."/>
            <person name="Foley K."/>
            <person name="Gage D."/>
            <person name="Galagan J."/>
            <person name="Gearin G."/>
            <person name="Gnerre S."/>
            <person name="Gnirke A."/>
            <person name="Goyette A."/>
            <person name="Graham J."/>
            <person name="Grandbois E."/>
            <person name="Gyaltsen K."/>
            <person name="Hafez N."/>
            <person name="Hagopian D."/>
            <person name="Hagos B."/>
            <person name="Hall J."/>
            <person name="Hatcher B."/>
            <person name="Heller A."/>
            <person name="Higgins H."/>
            <person name="Honan T."/>
            <person name="Horn A."/>
            <person name="Houde N."/>
            <person name="Hughes L."/>
            <person name="Hulme W."/>
            <person name="Husby E."/>
            <person name="Iliev I."/>
            <person name="Jaffe D."/>
            <person name="Jones C."/>
            <person name="Kamal M."/>
            <person name="Kamat A."/>
            <person name="Kamvysselis M."/>
            <person name="Karlsson E."/>
            <person name="Kells C."/>
            <person name="Kieu A."/>
            <person name="Kisner P."/>
            <person name="Kodira C."/>
            <person name="Kulbokas E."/>
            <person name="Labutti K."/>
            <person name="Lama D."/>
            <person name="Landers T."/>
            <person name="Leger J."/>
            <person name="Levine S."/>
            <person name="Lewis D."/>
            <person name="Lewis T."/>
            <person name="Lindblad-toh K."/>
            <person name="Liu X."/>
            <person name="Lokyitsang T."/>
            <person name="Lokyitsang Y."/>
            <person name="Lucien O."/>
            <person name="Lui A."/>
            <person name="Ma L.J."/>
            <person name="Mabbitt R."/>
            <person name="Macdonald J."/>
            <person name="Maclean C."/>
            <person name="Major J."/>
            <person name="Manning J."/>
            <person name="Marabella R."/>
            <person name="Maru K."/>
            <person name="Matthews C."/>
            <person name="Mauceli E."/>
            <person name="Mccarthy M."/>
            <person name="Mcdonough S."/>
            <person name="Mcghee T."/>
            <person name="Meldrim J."/>
            <person name="Meneus L."/>
            <person name="Mesirov J."/>
            <person name="Mihalev A."/>
            <person name="Mihova T."/>
            <person name="Mikkelsen T."/>
            <person name="Mlenga V."/>
            <person name="Moru K."/>
            <person name="Mozes J."/>
            <person name="Mulrain L."/>
            <person name="Munson G."/>
            <person name="Naylor J."/>
            <person name="Newes C."/>
            <person name="Nguyen C."/>
            <person name="Nguyen N."/>
            <person name="Nguyen T."/>
            <person name="Nicol R."/>
            <person name="Nielsen C."/>
            <person name="Nizzari M."/>
            <person name="Norbu C."/>
            <person name="Norbu N."/>
            <person name="O'donnell P."/>
            <person name="Okoawo O."/>
            <person name="O'leary S."/>
            <person name="Omotosho B."/>
            <person name="O'neill K."/>
            <person name="Osman S."/>
            <person name="Parker S."/>
            <person name="Perrin D."/>
            <person name="Phunkhang P."/>
            <person name="Piqani B."/>
            <person name="Purcell S."/>
            <person name="Rachupka T."/>
            <person name="Ramasamy U."/>
            <person name="Rameau R."/>
            <person name="Ray V."/>
            <person name="Raymond C."/>
            <person name="Retta R."/>
            <person name="Richardson S."/>
            <person name="Rise C."/>
            <person name="Rodriguez J."/>
            <person name="Rogers J."/>
            <person name="Rogov P."/>
            <person name="Rutman M."/>
            <person name="Schupbach R."/>
            <person name="Seaman C."/>
            <person name="Settipalli S."/>
            <person name="Sharpe T."/>
            <person name="Sheridan J."/>
            <person name="Sherpa N."/>
            <person name="Shi J."/>
            <person name="Smirnov S."/>
            <person name="Smith C."/>
            <person name="Sougnez C."/>
            <person name="Spencer B."/>
            <person name="Stalker J."/>
            <person name="Stange-thomann N."/>
            <person name="Stavropoulos S."/>
            <person name="Stetson K."/>
            <person name="Stone C."/>
            <person name="Stone S."/>
            <person name="Stubbs M."/>
            <person name="Talamas J."/>
            <person name="Tchuinga P."/>
            <person name="Tenzing P."/>
            <person name="Tesfaye S."/>
            <person name="Theodore J."/>
            <person name="Thoulutsang Y."/>
            <person name="Topham K."/>
            <person name="Towey S."/>
            <person name="Tsamla T."/>
            <person name="Tsomo N."/>
            <person name="Vallee D."/>
            <person name="Vassiliev H."/>
            <person name="Venkataraman V."/>
            <person name="Vinson J."/>
            <person name="Vo A."/>
            <person name="Wade C."/>
            <person name="Wang S."/>
            <person name="Wangchuk T."/>
            <person name="Wangdi T."/>
            <person name="Whittaker C."/>
            <person name="Wilkinson J."/>
            <person name="Wu Y."/>
            <person name="Wyman D."/>
            <person name="Yadav S."/>
            <person name="Yang S."/>
            <person name="Yang X."/>
            <person name="Yeager S."/>
            <person name="Yee E."/>
            <person name="Young G."/>
            <person name="Zainoun J."/>
            <person name="Zembeck L."/>
            <person name="Zimmer A."/>
            <person name="Zody M."/>
            <person name="Lander E."/>
        </authorList>
    </citation>
    <scope>NUCLEOTIDE SEQUENCE [LARGE SCALE GENOMIC DNA]</scope>
</reference>
<dbReference type="InterPro" id="IPR018297">
    <property type="entry name" value="A/G_cyclase_CS"/>
</dbReference>
<evidence type="ECO:0000256" key="17">
    <source>
        <dbReference type="ARBA" id="ARBA00023211"/>
    </source>
</evidence>
<keyword evidence="10" id="KW-0547">Nucleotide-binding</keyword>
<dbReference type="PANTHER" id="PTHR45627">
    <property type="entry name" value="ADENYLATE CYCLASE TYPE 1"/>
    <property type="match status" value="1"/>
</dbReference>
<feature type="transmembrane region" description="Helical" evidence="24">
    <location>
        <begin position="65"/>
        <end position="85"/>
    </location>
</feature>
<comment type="cofactor">
    <cofactor evidence="3">
        <name>Mg(2+)</name>
        <dbReference type="ChEBI" id="CHEBI:18420"/>
    </cofactor>
</comment>
<dbReference type="CDD" id="cd07302">
    <property type="entry name" value="CHD"/>
    <property type="match status" value="2"/>
</dbReference>
<keyword evidence="17" id="KW-0464">Manganese</keyword>
<sequence>ELPYLFGRSSGKWWNPRMDSVVLENQCSISNLPLVKGIFRHTLVFVCLSCIGWIIYFAVIQQHPWLAAAVWGLVLALFCIILLVLTKKNSFYLRFFTHTSVIFLTLLMVTALAAGNSISVVMTPAGSFFIAIQVIVLLYILSPFPFPIMFAVAAVFSIVFEVLFHIGYPQNGQSFTVPLASSIFGRAILHIIIHVVSSHLSFNLQCLRRSIFWKVCQVVQTSCEMKNKEEMKSRMIKSLMPPSLAKEMMKQLDTDNNDDNNDDKNAPIFRPFTMERKTDVSILYADIVGFTQMSAGKQAAELVRLLNDLFGRFDRLCEVTGCEKISTLGDCYYCVSGCPDMRDDHAICCVEMGLGMVTAIKDFCRENNASVNMRVGIHTGTVLCGIVGSKRFKFDVWSNDVSLANGMEQHGIPGRVHISKETLKFLKDEYIVEESKLETRYKDFFAQMDKCKHRYYFLFLTCYSIPKCISVVIQRITSTVKVAFPPYTKALEIRVSFNRFMRCQFKSLRNQRSLCPHSILKSVCSKQVSYLQRASSRRQKTNIQPVNSAAENKQVTDIKNAFILDFLQTIEEQLMQFLGEHVSPFQAKGPLSRSRENHDQKLMDEIKDAPLMVDIYKPKTLNIATLWFNDDEKEQNYRGVSRRNTNSNVALTSAISPRYRMFRDILTSSVVTLLIFVSSILLLGARFQIAAWLTTFFVCLILLIVMTVLASLHIFSTTGVSDAMKTTVVMLSTWTARHITGGLFLLFPCAIIFAHMGCQVAEVPTCLNYSILLGVAIMQFVGYDQLSSLLRVPLAAVSAIVLLAVTLTTPCDAAYQIELLSCLNQYFMECIDRISKHSYEIILDFCLLLLFLWVICRHFEFSYRLEFDCKIDKHDKQKLRKEKRQVDQLIENFIPSHVFEEMIGQPLYSKTHENVGVIFGTIVNFNELYEEQFEGGMQFIRYLSELISDVDELLKLKEYEDIEKIKTIGTTFMIASGLNPHTNQADKGKSSHLCKLMDFCIAMQNVVDDFNKDMLNFQLVLRIGFNHGEVTAGVIGSTKQLYDIWGDTVNIASRMDSTGVQGRIQLSHESKVALEAHYNFEHIGEKFVKGKGQMQTY</sequence>
<dbReference type="Proteomes" id="UP000007875">
    <property type="component" value="Unassembled WGS sequence"/>
</dbReference>
<dbReference type="PROSITE" id="PS00452">
    <property type="entry name" value="GUANYLATE_CYCLASE_1"/>
    <property type="match status" value="1"/>
</dbReference>
<keyword evidence="18 23" id="KW-0456">Lyase</keyword>
<dbReference type="FunFam" id="3.30.70.1230:FF:000014">
    <property type="entry name" value="adenylate cyclase type 9"/>
    <property type="match status" value="1"/>
</dbReference>
<reference evidence="26" key="3">
    <citation type="submission" date="2025-09" db="UniProtKB">
        <authorList>
            <consortium name="Ensembl"/>
        </authorList>
    </citation>
    <scope>IDENTIFICATION</scope>
</reference>
<dbReference type="EC" id="4.6.1.1" evidence="5"/>
<keyword evidence="15 24" id="KW-0472">Membrane</keyword>
<keyword evidence="9" id="KW-0677">Repeat</keyword>
<dbReference type="InParanoid" id="H2ZBQ5"/>
<evidence type="ECO:0000256" key="20">
    <source>
        <dbReference type="ARBA" id="ARBA00081225"/>
    </source>
</evidence>
<evidence type="ECO:0000313" key="27">
    <source>
        <dbReference type="Proteomes" id="UP000007875"/>
    </source>
</evidence>
<evidence type="ECO:0000256" key="2">
    <source>
        <dbReference type="ARBA" id="ARBA00001936"/>
    </source>
</evidence>
<evidence type="ECO:0000256" key="5">
    <source>
        <dbReference type="ARBA" id="ARBA00012201"/>
    </source>
</evidence>